<proteinExistence type="predicted"/>
<reference evidence="1 2" key="1">
    <citation type="submission" date="2016-10" db="EMBL/GenBank/DDBJ databases">
        <authorList>
            <person name="de Groot N.N."/>
        </authorList>
    </citation>
    <scope>NUCLEOTIDE SEQUENCE [LARGE SCALE GENOMIC DNA]</scope>
    <source>
        <strain evidence="1 2">DSM 23413</strain>
    </source>
</reference>
<dbReference type="RefSeq" id="WP_235003706.1">
    <property type="nucleotide sequence ID" value="NZ_FNVD01000002.1"/>
</dbReference>
<sequence>MTEVVHDLHQARILAAAEAHFGRPVRGVTAPGGRGRSSLRLHFDDVTVIGTMRPEPRRTRHEARILQRLDGRSDDLPGFLGMHTDVLFQSDVGDRRLNQQVALGDGPGAVDLAAGAVGALFRLQRAARGAGLVWTLPRLGAGRDWIRHLVDGVDVLRDWAGPAPRSFDRAAACEALARRARHFVKWDSRSGNAALGDDGRVRWFDFEYSGARHGAEDLAWLIGDETWPVAPGDMVDVVIDAYDHGSGRDIADYLEYLSIYVTFHVLQRLRLIRDEACQRGWLTLDRVRQLDDAGLHPDCQRQLLRVGRYFSAQAKVTSPLTGLFDTAVQALAAERDLAADRDLGHAAG</sequence>
<dbReference type="Gene3D" id="3.90.1200.10">
    <property type="match status" value="1"/>
</dbReference>
<evidence type="ECO:0000313" key="2">
    <source>
        <dbReference type="Proteomes" id="UP000236742"/>
    </source>
</evidence>
<dbReference type="Proteomes" id="UP000236742">
    <property type="component" value="Unassembled WGS sequence"/>
</dbReference>
<gene>
    <name evidence="1" type="ORF">SAMN05421751_102249</name>
</gene>
<dbReference type="AlphaFoldDB" id="A0A1H5TFL9"/>
<dbReference type="SUPFAM" id="SSF56112">
    <property type="entry name" value="Protein kinase-like (PK-like)"/>
    <property type="match status" value="1"/>
</dbReference>
<name>A0A1H5TFL9_9RHOB</name>
<protein>
    <recommendedName>
        <fullName evidence="3">Phosphotransferase enzyme family protein</fullName>
    </recommendedName>
</protein>
<accession>A0A1H5TFL9</accession>
<dbReference type="InterPro" id="IPR011009">
    <property type="entry name" value="Kinase-like_dom_sf"/>
</dbReference>
<evidence type="ECO:0008006" key="3">
    <source>
        <dbReference type="Google" id="ProtNLM"/>
    </source>
</evidence>
<keyword evidence="2" id="KW-1185">Reference proteome</keyword>
<dbReference type="EMBL" id="FNVD01000002">
    <property type="protein sequence ID" value="SEF61554.1"/>
    <property type="molecule type" value="Genomic_DNA"/>
</dbReference>
<organism evidence="1 2">
    <name type="scientific">Jhaorihella thermophila</name>
    <dbReference type="NCBI Taxonomy" id="488547"/>
    <lineage>
        <taxon>Bacteria</taxon>
        <taxon>Pseudomonadati</taxon>
        <taxon>Pseudomonadota</taxon>
        <taxon>Alphaproteobacteria</taxon>
        <taxon>Rhodobacterales</taxon>
        <taxon>Paracoccaceae</taxon>
        <taxon>Jhaorihella</taxon>
    </lineage>
</organism>
<evidence type="ECO:0000313" key="1">
    <source>
        <dbReference type="EMBL" id="SEF61554.1"/>
    </source>
</evidence>